<dbReference type="GO" id="GO:0007608">
    <property type="term" value="P:sensory perception of smell"/>
    <property type="evidence" value="ECO:0007669"/>
    <property type="project" value="UniProtKB-KW"/>
</dbReference>
<comment type="caution">
    <text evidence="11">The sequence shown here is derived from an EMBL/GenBank/DDBJ whole genome shotgun (WGS) entry which is preliminary data.</text>
</comment>
<dbReference type="PANTHER" id="PTHR21137">
    <property type="entry name" value="ODORANT RECEPTOR"/>
    <property type="match status" value="1"/>
</dbReference>
<dbReference type="AlphaFoldDB" id="A0ABD0SZG4"/>
<dbReference type="PANTHER" id="PTHR21137:SF35">
    <property type="entry name" value="ODORANT RECEPTOR 19A-RELATED"/>
    <property type="match status" value="1"/>
</dbReference>
<evidence type="ECO:0000313" key="12">
    <source>
        <dbReference type="Proteomes" id="UP001549921"/>
    </source>
</evidence>
<comment type="subcellular location">
    <subcellularLocation>
        <location evidence="1 10">Cell membrane</location>
        <topology evidence="1 10">Multi-pass membrane protein</topology>
    </subcellularLocation>
</comment>
<feature type="transmembrane region" description="Helical" evidence="10">
    <location>
        <begin position="57"/>
        <end position="80"/>
    </location>
</feature>
<feature type="transmembrane region" description="Helical" evidence="10">
    <location>
        <begin position="171"/>
        <end position="194"/>
    </location>
</feature>
<sequence length="430" mass="48626">MMLKVSNAKYLKIFSFIRRSPLQETRDLKVNDLVAMITKRIQNAGLNYRDENLKVHWLAIASIICFIITYGLQVVALVNAKDDIDRLFECLSVMSFCGMGILKLLSLYRNHKHWKMLLNKITELEKEQVTNEGTSNEEYESDNEDDTTYFPDYIATYTKQFQTLSDILSRIYGSTAIIYILSPYAEFALLKFTGSDVSSYPHILPGWTPFDSSFFGYLATIAIELVSAIYCVCVHVAFDLTSIGIMIFICGQFSLISDYSKNIGGKGAMCFLSKRRDDRAHGRIIRCHKIHVQLINTCDELSKLLQNILGVYFSVATLTLCSVAVRLNSELSSMELVSLLQYMCATLTQLYLFCHFGDNVLHQSAVGMGQGPFGAAYWCLSPRIRKELAILGMGMMIPRSFKAGPFISVDLPSFIQVVRTAYSYFAVIRK</sequence>
<comment type="caution">
    <text evidence="10">Lacks conserved residue(s) required for the propagation of feature annotation.</text>
</comment>
<dbReference type="Pfam" id="PF02949">
    <property type="entry name" value="7tm_6"/>
    <property type="match status" value="1"/>
</dbReference>
<reference evidence="11 12" key="1">
    <citation type="submission" date="2024-06" db="EMBL/GenBank/DDBJ databases">
        <title>A chromosome-level genome assembly of beet webworm, Loxostege sticticalis.</title>
        <authorList>
            <person name="Zhang Y."/>
        </authorList>
    </citation>
    <scope>NUCLEOTIDE SEQUENCE [LARGE SCALE GENOMIC DNA]</scope>
    <source>
        <strain evidence="11">AQ028</strain>
        <tissue evidence="11">Male pupae</tissue>
    </source>
</reference>
<dbReference type="GO" id="GO:0005886">
    <property type="term" value="C:plasma membrane"/>
    <property type="evidence" value="ECO:0007669"/>
    <property type="project" value="UniProtKB-SubCell"/>
</dbReference>
<name>A0ABD0SZG4_LOXSC</name>
<evidence type="ECO:0000256" key="5">
    <source>
        <dbReference type="ARBA" id="ARBA00022725"/>
    </source>
</evidence>
<evidence type="ECO:0000256" key="3">
    <source>
        <dbReference type="ARBA" id="ARBA00022606"/>
    </source>
</evidence>
<evidence type="ECO:0000256" key="8">
    <source>
        <dbReference type="ARBA" id="ARBA00023170"/>
    </source>
</evidence>
<dbReference type="InterPro" id="IPR004117">
    <property type="entry name" value="7tm6_olfct_rcpt"/>
</dbReference>
<feature type="transmembrane region" description="Helical" evidence="10">
    <location>
        <begin position="214"/>
        <end position="238"/>
    </location>
</feature>
<keyword evidence="2" id="KW-1003">Cell membrane</keyword>
<evidence type="ECO:0000256" key="9">
    <source>
        <dbReference type="ARBA" id="ARBA00023224"/>
    </source>
</evidence>
<evidence type="ECO:0000313" key="11">
    <source>
        <dbReference type="EMBL" id="KAL0831157.1"/>
    </source>
</evidence>
<accession>A0ABD0SZG4</accession>
<dbReference type="EMBL" id="JBEDNZ010000012">
    <property type="protein sequence ID" value="KAL0831157.1"/>
    <property type="molecule type" value="Genomic_DNA"/>
</dbReference>
<feature type="transmembrane region" description="Helical" evidence="10">
    <location>
        <begin position="86"/>
        <end position="108"/>
    </location>
</feature>
<protein>
    <recommendedName>
        <fullName evidence="10">Odorant receptor</fullName>
    </recommendedName>
</protein>
<evidence type="ECO:0000256" key="1">
    <source>
        <dbReference type="ARBA" id="ARBA00004651"/>
    </source>
</evidence>
<evidence type="ECO:0000256" key="2">
    <source>
        <dbReference type="ARBA" id="ARBA00022475"/>
    </source>
</evidence>
<keyword evidence="7 10" id="KW-0472">Membrane</keyword>
<keyword evidence="5 10" id="KW-0552">Olfaction</keyword>
<evidence type="ECO:0000256" key="4">
    <source>
        <dbReference type="ARBA" id="ARBA00022692"/>
    </source>
</evidence>
<dbReference type="Proteomes" id="UP001549921">
    <property type="component" value="Unassembled WGS sequence"/>
</dbReference>
<gene>
    <name evidence="11" type="ORF">ABMA28_002025</name>
</gene>
<keyword evidence="9 10" id="KW-0807">Transducer</keyword>
<comment type="similarity">
    <text evidence="10">Belongs to the insect chemoreceptor superfamily. Heteromeric odorant receptor channel (TC 1.A.69) family.</text>
</comment>
<keyword evidence="4 10" id="KW-0812">Transmembrane</keyword>
<keyword evidence="8 10" id="KW-0675">Receptor</keyword>
<keyword evidence="3 10" id="KW-0716">Sensory transduction</keyword>
<proteinExistence type="inferred from homology"/>
<evidence type="ECO:0000256" key="7">
    <source>
        <dbReference type="ARBA" id="ARBA00023136"/>
    </source>
</evidence>
<evidence type="ECO:0000256" key="6">
    <source>
        <dbReference type="ARBA" id="ARBA00022989"/>
    </source>
</evidence>
<organism evidence="11 12">
    <name type="scientific">Loxostege sticticalis</name>
    <name type="common">Beet webworm moth</name>
    <dbReference type="NCBI Taxonomy" id="481309"/>
    <lineage>
        <taxon>Eukaryota</taxon>
        <taxon>Metazoa</taxon>
        <taxon>Ecdysozoa</taxon>
        <taxon>Arthropoda</taxon>
        <taxon>Hexapoda</taxon>
        <taxon>Insecta</taxon>
        <taxon>Pterygota</taxon>
        <taxon>Neoptera</taxon>
        <taxon>Endopterygota</taxon>
        <taxon>Lepidoptera</taxon>
        <taxon>Glossata</taxon>
        <taxon>Ditrysia</taxon>
        <taxon>Pyraloidea</taxon>
        <taxon>Crambidae</taxon>
        <taxon>Pyraustinae</taxon>
        <taxon>Loxostege</taxon>
    </lineage>
</organism>
<keyword evidence="6 10" id="KW-1133">Transmembrane helix</keyword>
<evidence type="ECO:0000256" key="10">
    <source>
        <dbReference type="RuleBase" id="RU351113"/>
    </source>
</evidence>
<dbReference type="GO" id="GO:0007165">
    <property type="term" value="P:signal transduction"/>
    <property type="evidence" value="ECO:0007669"/>
    <property type="project" value="UniProtKB-KW"/>
</dbReference>